<dbReference type="Gene3D" id="3.30.70.270">
    <property type="match status" value="1"/>
</dbReference>
<dbReference type="InterPro" id="IPR050951">
    <property type="entry name" value="Retrovirus_Pol_polyprotein"/>
</dbReference>
<dbReference type="AlphaFoldDB" id="A0A1X7VR65"/>
<sequence>MVNYYGEFLQDLATVLSPLFSLLQKNKGWSWEEPQGTGFSSIKELLKSSQVLVHYDPNLPLVLSCNALPYVMWAVLAHKMPDGEERSVGFASRSLTLTERKYSHFHKEALAIIFGVKK</sequence>
<dbReference type="InterPro" id="IPR043502">
    <property type="entry name" value="DNA/RNA_pol_sf"/>
</dbReference>
<accession>A0A1X7VR65</accession>
<reference evidence="2" key="1">
    <citation type="submission" date="2017-05" db="UniProtKB">
        <authorList>
            <consortium name="EnsemblMetazoa"/>
        </authorList>
    </citation>
    <scope>IDENTIFICATION</scope>
</reference>
<dbReference type="SUPFAM" id="SSF56672">
    <property type="entry name" value="DNA/RNA polymerases"/>
    <property type="match status" value="1"/>
</dbReference>
<dbReference type="InParanoid" id="A0A1X7VR65"/>
<organism evidence="2">
    <name type="scientific">Amphimedon queenslandica</name>
    <name type="common">Sponge</name>
    <dbReference type="NCBI Taxonomy" id="400682"/>
    <lineage>
        <taxon>Eukaryota</taxon>
        <taxon>Metazoa</taxon>
        <taxon>Porifera</taxon>
        <taxon>Demospongiae</taxon>
        <taxon>Heteroscleromorpha</taxon>
        <taxon>Haplosclerida</taxon>
        <taxon>Niphatidae</taxon>
        <taxon>Amphimedon</taxon>
    </lineage>
</organism>
<evidence type="ECO:0000259" key="1">
    <source>
        <dbReference type="Pfam" id="PF17919"/>
    </source>
</evidence>
<protein>
    <recommendedName>
        <fullName evidence="1">Reverse transcriptase/retrotransposon-derived protein RNase H-like domain-containing protein</fullName>
    </recommendedName>
</protein>
<dbReference type="InterPro" id="IPR041577">
    <property type="entry name" value="RT_RNaseH_2"/>
</dbReference>
<dbReference type="Pfam" id="PF17919">
    <property type="entry name" value="RT_RNaseH_2"/>
    <property type="match status" value="1"/>
</dbReference>
<evidence type="ECO:0000313" key="2">
    <source>
        <dbReference type="EnsemblMetazoa" id="Aqu2.1.42846_001"/>
    </source>
</evidence>
<feature type="domain" description="Reverse transcriptase/retrotransposon-derived protein RNase H-like" evidence="1">
    <location>
        <begin position="31"/>
        <end position="118"/>
    </location>
</feature>
<name>A0A1X7VR65_AMPQE</name>
<dbReference type="PANTHER" id="PTHR37984:SF13">
    <property type="entry name" value="RIBONUCLEASE H"/>
    <property type="match status" value="1"/>
</dbReference>
<dbReference type="STRING" id="400682.A0A1X7VR65"/>
<dbReference type="PANTHER" id="PTHR37984">
    <property type="entry name" value="PROTEIN CBG26694"/>
    <property type="match status" value="1"/>
</dbReference>
<dbReference type="InterPro" id="IPR043128">
    <property type="entry name" value="Rev_trsase/Diguanyl_cyclase"/>
</dbReference>
<proteinExistence type="predicted"/>
<dbReference type="eggNOG" id="KOG0017">
    <property type="taxonomic scope" value="Eukaryota"/>
</dbReference>
<dbReference type="EnsemblMetazoa" id="Aqu2.1.42846_001">
    <property type="protein sequence ID" value="Aqu2.1.42846_001"/>
    <property type="gene ID" value="Aqu2.1.42846"/>
</dbReference>